<keyword evidence="3" id="KW-1185">Reference proteome</keyword>
<accession>A0AAV2YP67</accession>
<evidence type="ECO:0000313" key="3">
    <source>
        <dbReference type="Proteomes" id="UP001146120"/>
    </source>
</evidence>
<evidence type="ECO:0000256" key="1">
    <source>
        <dbReference type="SAM" id="Phobius"/>
    </source>
</evidence>
<proteinExistence type="predicted"/>
<comment type="caution">
    <text evidence="2">The sequence shown here is derived from an EMBL/GenBank/DDBJ whole genome shotgun (WGS) entry which is preliminary data.</text>
</comment>
<dbReference type="EMBL" id="DAKRPA010000212">
    <property type="protein sequence ID" value="DAZ95256.1"/>
    <property type="molecule type" value="Genomic_DNA"/>
</dbReference>
<feature type="transmembrane region" description="Helical" evidence="1">
    <location>
        <begin position="112"/>
        <end position="132"/>
    </location>
</feature>
<feature type="transmembrane region" description="Helical" evidence="1">
    <location>
        <begin position="69"/>
        <end position="92"/>
    </location>
</feature>
<name>A0AAV2YP67_9STRA</name>
<keyword evidence="1" id="KW-0812">Transmembrane</keyword>
<evidence type="ECO:0000313" key="2">
    <source>
        <dbReference type="EMBL" id="DAZ95256.1"/>
    </source>
</evidence>
<protein>
    <submittedName>
        <fullName evidence="2">Uncharacterized protein</fullName>
    </submittedName>
</protein>
<organism evidence="2 3">
    <name type="scientific">Lagenidium giganteum</name>
    <dbReference type="NCBI Taxonomy" id="4803"/>
    <lineage>
        <taxon>Eukaryota</taxon>
        <taxon>Sar</taxon>
        <taxon>Stramenopiles</taxon>
        <taxon>Oomycota</taxon>
        <taxon>Peronosporomycetes</taxon>
        <taxon>Pythiales</taxon>
        <taxon>Pythiaceae</taxon>
    </lineage>
</organism>
<sequence>MATGNNNPSNHLLQAKMHANGVEPTGSWTHELNDVNMCSGPFMKFTWCPCFPLAQLEARLGINTYGCALASFFLTVATTYFAFIALMFIMILNLVAANYGPVRDDPTPPSSGFGTLFLAVFCTLLNIAWYANRIASIRTQVRIRFQIPGSAKSDLCVAWTNTGRAIYQMARQLNCENESMCSRPPADTLAAYP</sequence>
<keyword evidence="1" id="KW-0472">Membrane</keyword>
<keyword evidence="1" id="KW-1133">Transmembrane helix</keyword>
<reference evidence="2" key="1">
    <citation type="submission" date="2022-11" db="EMBL/GenBank/DDBJ databases">
        <authorList>
            <person name="Morgan W.R."/>
            <person name="Tartar A."/>
        </authorList>
    </citation>
    <scope>NUCLEOTIDE SEQUENCE</scope>
    <source>
        <strain evidence="2">ARSEF 373</strain>
    </source>
</reference>
<gene>
    <name evidence="2" type="ORF">N0F65_002368</name>
</gene>
<dbReference type="AlphaFoldDB" id="A0AAV2YP67"/>
<dbReference type="Proteomes" id="UP001146120">
    <property type="component" value="Unassembled WGS sequence"/>
</dbReference>
<reference evidence="2" key="2">
    <citation type="journal article" date="2023" name="Microbiol Resour">
        <title>Decontamination and Annotation of the Draft Genome Sequence of the Oomycete Lagenidium giganteum ARSEF 373.</title>
        <authorList>
            <person name="Morgan W.R."/>
            <person name="Tartar A."/>
        </authorList>
    </citation>
    <scope>NUCLEOTIDE SEQUENCE</scope>
    <source>
        <strain evidence="2">ARSEF 373</strain>
    </source>
</reference>